<accession>A0ABT6I315</accession>
<evidence type="ECO:0000313" key="3">
    <source>
        <dbReference type="Proteomes" id="UP001162135"/>
    </source>
</evidence>
<dbReference type="Proteomes" id="UP001162135">
    <property type="component" value="Unassembled WGS sequence"/>
</dbReference>
<proteinExistence type="predicted"/>
<dbReference type="PANTHER" id="PTHR13136">
    <property type="entry name" value="TESTIS DEVELOPMENT PROTEIN PRTD"/>
    <property type="match status" value="1"/>
</dbReference>
<gene>
    <name evidence="2" type="ORF">CUR86_06105</name>
</gene>
<reference evidence="2" key="2">
    <citation type="submission" date="2017-11" db="EMBL/GenBank/DDBJ databases">
        <authorList>
            <person name="Das S.K."/>
        </authorList>
    </citation>
    <scope>NUCLEOTIDE SEQUENCE</scope>
    <source>
        <strain evidence="2">S4-41</strain>
    </source>
</reference>
<evidence type="ECO:0000259" key="1">
    <source>
        <dbReference type="Pfam" id="PF20408"/>
    </source>
</evidence>
<evidence type="ECO:0000313" key="2">
    <source>
        <dbReference type="EMBL" id="MDH4572078.1"/>
    </source>
</evidence>
<keyword evidence="3" id="KW-1185">Reference proteome</keyword>
<protein>
    <recommendedName>
        <fullName evidence="1">KANL3/Tex30 alpha/beta hydrolase-like domain-containing protein</fullName>
    </recommendedName>
</protein>
<sequence>MQEIQDIDRLREALAVGDGARHATSSGGFIVEGQAPTSARFVLCHGAGAGHDSEFLARLRRQLAERGIQVVAVEFDYMTVMGRSGRRRPPPRIETLVDELAGWRRRLTELDAQTPLWFGGKSMGGRVASLLATRVDLAGLVLFGYPFHPPASLTVCDSSTGRRSPAPCCCSREPATRSGGVMRSRDIGCRRRSSVTSWRVETMTGRCSNVLRTRSRY</sequence>
<dbReference type="SUPFAM" id="SSF53474">
    <property type="entry name" value="alpha/beta-Hydrolases"/>
    <property type="match status" value="1"/>
</dbReference>
<organism evidence="2 3">
    <name type="scientific">Salinicola acroporae</name>
    <dbReference type="NCBI Taxonomy" id="1541440"/>
    <lineage>
        <taxon>Bacteria</taxon>
        <taxon>Pseudomonadati</taxon>
        <taxon>Pseudomonadota</taxon>
        <taxon>Gammaproteobacteria</taxon>
        <taxon>Oceanospirillales</taxon>
        <taxon>Halomonadaceae</taxon>
        <taxon>Salinicola</taxon>
    </lineage>
</organism>
<feature type="domain" description="KANL3/Tex30 alpha/beta hydrolase-like" evidence="1">
    <location>
        <begin position="38"/>
        <end position="151"/>
    </location>
</feature>
<comment type="caution">
    <text evidence="2">The sequence shown here is derived from an EMBL/GenBank/DDBJ whole genome shotgun (WGS) entry which is preliminary data.</text>
</comment>
<dbReference type="Gene3D" id="3.40.50.1820">
    <property type="entry name" value="alpha/beta hydrolase"/>
    <property type="match status" value="1"/>
</dbReference>
<dbReference type="InterPro" id="IPR029058">
    <property type="entry name" value="AB_hydrolase_fold"/>
</dbReference>
<name>A0ABT6I315_9GAMM</name>
<reference evidence="2" key="1">
    <citation type="journal article" date="2015" name="Antonie Van Leeuwenhoek">
        <title>Comparative 16S rRNA signatures and multilocus sequence analysis for the genus Salinicola and description of Salinicola acroporae sp. nov., isolated from coral Acropora digitifera.</title>
        <authorList>
            <person name="Lepcha R.T."/>
            <person name="Poddar A."/>
            <person name="Schumann P."/>
            <person name="Das S.K."/>
        </authorList>
    </citation>
    <scope>NUCLEOTIDE SEQUENCE</scope>
    <source>
        <strain evidence="2">S4-41</strain>
    </source>
</reference>
<dbReference type="InterPro" id="IPR026555">
    <property type="entry name" value="NSL3/Tex30"/>
</dbReference>
<dbReference type="Pfam" id="PF20408">
    <property type="entry name" value="Abhydrolase_11"/>
    <property type="match status" value="1"/>
</dbReference>
<dbReference type="InterPro" id="IPR046879">
    <property type="entry name" value="KANL3/Tex30_Abhydrolase"/>
</dbReference>
<dbReference type="EMBL" id="PGFS01000001">
    <property type="protein sequence ID" value="MDH4572078.1"/>
    <property type="molecule type" value="Genomic_DNA"/>
</dbReference>
<dbReference type="PANTHER" id="PTHR13136:SF11">
    <property type="entry name" value="TESTIS-EXPRESSED PROTEIN 30"/>
    <property type="match status" value="1"/>
</dbReference>